<dbReference type="RefSeq" id="WP_130521141.1">
    <property type="nucleotide sequence ID" value="NZ_SHMA01000009.1"/>
</dbReference>
<reference evidence="2 3" key="1">
    <citation type="submission" date="2019-02" db="EMBL/GenBank/DDBJ databases">
        <title>WGS of Pseudoxanthomonas species novum from clinical isolates.</title>
        <authorList>
            <person name="Bernier A.-M."/>
            <person name="Bernard K."/>
            <person name="Vachon A."/>
        </authorList>
    </citation>
    <scope>NUCLEOTIDE SEQUENCE [LARGE SCALE GENOMIC DNA]</scope>
    <source>
        <strain evidence="2 3">NML171202</strain>
    </source>
</reference>
<evidence type="ECO:0000313" key="3">
    <source>
        <dbReference type="Proteomes" id="UP000291286"/>
    </source>
</evidence>
<dbReference type="EMBL" id="SHMB01000009">
    <property type="protein sequence ID" value="TAA25282.1"/>
    <property type="molecule type" value="Genomic_DNA"/>
</dbReference>
<evidence type="ECO:0000256" key="1">
    <source>
        <dbReference type="SAM" id="Phobius"/>
    </source>
</evidence>
<dbReference type="Proteomes" id="UP000291286">
    <property type="component" value="Unassembled WGS sequence"/>
</dbReference>
<protein>
    <submittedName>
        <fullName evidence="2">Uncharacterized protein</fullName>
    </submittedName>
</protein>
<accession>A0A4Q8L9S9</accession>
<keyword evidence="1" id="KW-0472">Membrane</keyword>
<proteinExistence type="predicted"/>
<evidence type="ECO:0000313" key="2">
    <source>
        <dbReference type="EMBL" id="TAA25282.1"/>
    </source>
</evidence>
<sequence>MRDILLIVYVCSVALALGRGACVLHGVIQADRRAREGTFYQPKATLGRALQLLLVAPLVPVVNTWVAFLHLLHLLGWSWDAVERFLRIPLVQPAKKKDAA</sequence>
<comment type="caution">
    <text evidence="2">The sequence shown here is derived from an EMBL/GenBank/DDBJ whole genome shotgun (WGS) entry which is preliminary data.</text>
</comment>
<keyword evidence="1" id="KW-1133">Transmembrane helix</keyword>
<gene>
    <name evidence="2" type="ORF">EA661_17540</name>
</gene>
<dbReference type="AlphaFoldDB" id="A0A4Q8L9S9"/>
<keyword evidence="1" id="KW-0812">Transmembrane</keyword>
<feature type="transmembrane region" description="Helical" evidence="1">
    <location>
        <begin position="49"/>
        <end position="72"/>
    </location>
</feature>
<organism evidence="2 3">
    <name type="scientific">Pseudoxanthomonas winnipegensis</name>
    <dbReference type="NCBI Taxonomy" id="2480810"/>
    <lineage>
        <taxon>Bacteria</taxon>
        <taxon>Pseudomonadati</taxon>
        <taxon>Pseudomonadota</taxon>
        <taxon>Gammaproteobacteria</taxon>
        <taxon>Lysobacterales</taxon>
        <taxon>Lysobacteraceae</taxon>
        <taxon>Pseudoxanthomonas</taxon>
    </lineage>
</organism>
<feature type="transmembrane region" description="Helical" evidence="1">
    <location>
        <begin position="6"/>
        <end position="28"/>
    </location>
</feature>
<name>A0A4Q8L9S9_9GAMM</name>